<evidence type="ECO:0000313" key="1">
    <source>
        <dbReference type="EMBL" id="ADV11707.1"/>
    </source>
</evidence>
<dbReference type="HOGENOM" id="CLU_1353321_0_0_5"/>
<organism evidence="1 2">
    <name type="scientific">Mesorhizobium ciceri biovar biserrulae (strain HAMBI 2942 / LMG 23838 / WSM1271)</name>
    <dbReference type="NCBI Taxonomy" id="765698"/>
    <lineage>
        <taxon>Bacteria</taxon>
        <taxon>Pseudomonadati</taxon>
        <taxon>Pseudomonadota</taxon>
        <taxon>Alphaproteobacteria</taxon>
        <taxon>Hyphomicrobiales</taxon>
        <taxon>Phyllobacteriaceae</taxon>
        <taxon>Mesorhizobium</taxon>
    </lineage>
</organism>
<accession>E8T7I4</accession>
<proteinExistence type="predicted"/>
<dbReference type="AlphaFoldDB" id="E8T7I4"/>
<dbReference type="Proteomes" id="UP000007471">
    <property type="component" value="Chromosome"/>
</dbReference>
<gene>
    <name evidence="1" type="ordered locus">Mesci_2571</name>
</gene>
<name>E8T7I4_MESCW</name>
<evidence type="ECO:0000313" key="2">
    <source>
        <dbReference type="Proteomes" id="UP000007471"/>
    </source>
</evidence>
<sequence length="202" mass="22624">MVRLLVEEARHALLQPNEAQRERDDRVLISTSTAGTPPAQWVRSPAQMRSFRSMSPNVRKTKLATVHCQGSMRNDTESSQMLAQEKFNKINDFRWPSGPTIAYLLLYCVIIALLSRNAHLERATYLWRKDSGFFFQMRIPARNLGLHCGRDDPASEQVIAEAYMADVTEPQKHIGGMGVIAGAYGLARSPVSPWPERPGSAS</sequence>
<protein>
    <submittedName>
        <fullName evidence="1">Uncharacterized protein</fullName>
    </submittedName>
</protein>
<dbReference type="EMBL" id="CP002447">
    <property type="protein sequence ID" value="ADV11707.1"/>
    <property type="molecule type" value="Genomic_DNA"/>
</dbReference>
<dbReference type="KEGG" id="mci:Mesci_2571"/>
<dbReference type="OrthoDB" id="8101481at2"/>
<reference evidence="2" key="1">
    <citation type="submission" date="2011-01" db="EMBL/GenBank/DDBJ databases">
        <title>Complete sequence of chromosome of Mesorhizobium ciceri bv. biserrulae WSM1271.</title>
        <authorList>
            <person name="Lucas S."/>
            <person name="Copeland A."/>
            <person name="Lapidus A."/>
            <person name="Cheng J.-F."/>
            <person name="Goodwin L."/>
            <person name="Pitluck S."/>
            <person name="Teshima H."/>
            <person name="Detter J.C."/>
            <person name="Han C."/>
            <person name="Tapia R."/>
            <person name="Land M."/>
            <person name="Hauser L."/>
            <person name="Kyrpides N."/>
            <person name="Ivanova N."/>
            <person name="Nandasena K."/>
            <person name="Reeve W.G."/>
            <person name="Howieson J.G."/>
            <person name="O'Hara G."/>
            <person name="Tiwari R.P."/>
            <person name="Woyke T."/>
        </authorList>
    </citation>
    <scope>NUCLEOTIDE SEQUENCE [LARGE SCALE GENOMIC DNA]</scope>
    <source>
        <strain evidence="2">HAMBI 2942 / LMG 23838 / WSM1271</strain>
    </source>
</reference>